<evidence type="ECO:0000313" key="7">
    <source>
        <dbReference type="EMBL" id="EKF52039.1"/>
    </source>
</evidence>
<dbReference type="AlphaFoldDB" id="K2PP46"/>
<dbReference type="GO" id="GO:0033744">
    <property type="term" value="F:L-methionine:thioredoxin-disulfide S-oxidoreductase activity"/>
    <property type="evidence" value="ECO:0007669"/>
    <property type="project" value="RHEA"/>
</dbReference>
<dbReference type="Proteomes" id="UP000006787">
    <property type="component" value="Unassembled WGS sequence"/>
</dbReference>
<evidence type="ECO:0000256" key="3">
    <source>
        <dbReference type="ARBA" id="ARBA00047806"/>
    </source>
</evidence>
<accession>K2PP46</accession>
<dbReference type="eggNOG" id="COG0225">
    <property type="taxonomic scope" value="Bacteria"/>
</dbReference>
<dbReference type="PANTHER" id="PTHR43774">
    <property type="entry name" value="PEPTIDE METHIONINE SULFOXIDE REDUCTASE"/>
    <property type="match status" value="1"/>
</dbReference>
<comment type="similarity">
    <text evidence="1 5">Belongs to the MsrA Met sulfoxide reductase family.</text>
</comment>
<dbReference type="InterPro" id="IPR036509">
    <property type="entry name" value="Met_Sox_Rdtase_MsrA_sf"/>
</dbReference>
<comment type="catalytic activity">
    <reaction evidence="3 5">
        <text>L-methionyl-[protein] + [thioredoxin]-disulfide + H2O = L-methionyl-(S)-S-oxide-[protein] + [thioredoxin]-dithiol</text>
        <dbReference type="Rhea" id="RHEA:14217"/>
        <dbReference type="Rhea" id="RHEA-COMP:10698"/>
        <dbReference type="Rhea" id="RHEA-COMP:10700"/>
        <dbReference type="Rhea" id="RHEA-COMP:12313"/>
        <dbReference type="Rhea" id="RHEA-COMP:12315"/>
        <dbReference type="ChEBI" id="CHEBI:15377"/>
        <dbReference type="ChEBI" id="CHEBI:16044"/>
        <dbReference type="ChEBI" id="CHEBI:29950"/>
        <dbReference type="ChEBI" id="CHEBI:44120"/>
        <dbReference type="ChEBI" id="CHEBI:50058"/>
        <dbReference type="EC" id="1.8.4.11"/>
    </reaction>
</comment>
<evidence type="ECO:0000256" key="2">
    <source>
        <dbReference type="ARBA" id="ARBA00023002"/>
    </source>
</evidence>
<reference evidence="7 8" key="1">
    <citation type="journal article" date="2012" name="J. Bacteriol.">
        <title>Genome Sequence of the Bacteriocin-Producing Strain Lactococcus garvieae DCC43.</title>
        <authorList>
            <person name="Gabrielsen C."/>
            <person name="Brede D.A."/>
            <person name="Hernandez P.E."/>
            <person name="Nes I.F."/>
            <person name="Diep D.B."/>
        </authorList>
    </citation>
    <scope>NUCLEOTIDE SEQUENCE [LARGE SCALE GENOMIC DNA]</scope>
    <source>
        <strain evidence="7 8">DCC43</strain>
    </source>
</reference>
<comment type="function">
    <text evidence="5">Has an important function as a repair enzyme for proteins that have been inactivated by oxidation. Catalyzes the reversible oxidation-reduction of methionine sulfoxide in proteins to methionine.</text>
</comment>
<dbReference type="Pfam" id="PF01625">
    <property type="entry name" value="PMSR"/>
    <property type="match status" value="1"/>
</dbReference>
<dbReference type="NCBIfam" id="TIGR00401">
    <property type="entry name" value="msrA"/>
    <property type="match status" value="1"/>
</dbReference>
<dbReference type="EC" id="1.8.4.11" evidence="5"/>
<evidence type="ECO:0000256" key="5">
    <source>
        <dbReference type="HAMAP-Rule" id="MF_01401"/>
    </source>
</evidence>
<name>K2PP46_9LACT</name>
<dbReference type="SUPFAM" id="SSF55068">
    <property type="entry name" value="Peptide methionine sulfoxide reductase"/>
    <property type="match status" value="1"/>
</dbReference>
<dbReference type="InterPro" id="IPR002569">
    <property type="entry name" value="Met_Sox_Rdtase_MsrA_dom"/>
</dbReference>
<protein>
    <recommendedName>
        <fullName evidence="5">Peptide methionine sulfoxide reductase MsrA</fullName>
        <shortName evidence="5">Protein-methionine-S-oxide reductase</shortName>
        <ecNumber evidence="5">1.8.4.11</ecNumber>
    </recommendedName>
    <alternativeName>
        <fullName evidence="5">Peptide-methionine (S)-S-oxide reductase</fullName>
        <shortName evidence="5">Peptide Met(O) reductase</shortName>
    </alternativeName>
</protein>
<dbReference type="GO" id="GO:0008113">
    <property type="term" value="F:peptide-methionine (S)-S-oxide reductase activity"/>
    <property type="evidence" value="ECO:0007669"/>
    <property type="project" value="UniProtKB-UniRule"/>
</dbReference>
<sequence>MHDSESFVIIFSTKKNGVKRMSKERAIFAGGCFWCMVQPFEEQAGILAVTSGYTGGHVDNPTYEQVCSHQTGHTEAVEIIFDNEEISYKDLVELYWEQTNPTDMFGQFEDRGDNYRPVIFYTNDAQRKIAEASKAELQESGRFDQPIVTTIEAAQKFWPAEDYHQEFYKKDPMRYALSSRTRHEFLEENWK</sequence>
<dbReference type="PANTHER" id="PTHR43774:SF1">
    <property type="entry name" value="PEPTIDE METHIONINE SULFOXIDE REDUCTASE MSRA 2"/>
    <property type="match status" value="1"/>
</dbReference>
<dbReference type="PATRIC" id="fig|1231377.3.peg.512"/>
<comment type="caution">
    <text evidence="7">The sequence shown here is derived from an EMBL/GenBank/DDBJ whole genome shotgun (WGS) entry which is preliminary data.</text>
</comment>
<gene>
    <name evidence="5" type="primary">msrA</name>
    <name evidence="7" type="ORF">C426_0510</name>
</gene>
<evidence type="ECO:0000256" key="1">
    <source>
        <dbReference type="ARBA" id="ARBA00005591"/>
    </source>
</evidence>
<keyword evidence="2 5" id="KW-0560">Oxidoreductase</keyword>
<dbReference type="Gene3D" id="3.30.1060.10">
    <property type="entry name" value="Peptide methionine sulphoxide reductase MsrA"/>
    <property type="match status" value="1"/>
</dbReference>
<feature type="domain" description="Peptide methionine sulphoxide reductase MsrA" evidence="6">
    <location>
        <begin position="26"/>
        <end position="176"/>
    </location>
</feature>
<dbReference type="HAMAP" id="MF_01401">
    <property type="entry name" value="MsrA"/>
    <property type="match status" value="1"/>
</dbReference>
<evidence type="ECO:0000313" key="8">
    <source>
        <dbReference type="Proteomes" id="UP000006787"/>
    </source>
</evidence>
<organism evidence="7 8">
    <name type="scientific">Lactococcus garvieae DCC43</name>
    <dbReference type="NCBI Taxonomy" id="1231377"/>
    <lineage>
        <taxon>Bacteria</taxon>
        <taxon>Bacillati</taxon>
        <taxon>Bacillota</taxon>
        <taxon>Bacilli</taxon>
        <taxon>Lactobacillales</taxon>
        <taxon>Streptococcaceae</taxon>
        <taxon>Lactococcus</taxon>
    </lineage>
</organism>
<proteinExistence type="inferred from homology"/>
<comment type="catalytic activity">
    <reaction evidence="4 5">
        <text>[thioredoxin]-disulfide + L-methionine + H2O = L-methionine (S)-S-oxide + [thioredoxin]-dithiol</text>
        <dbReference type="Rhea" id="RHEA:19993"/>
        <dbReference type="Rhea" id="RHEA-COMP:10698"/>
        <dbReference type="Rhea" id="RHEA-COMP:10700"/>
        <dbReference type="ChEBI" id="CHEBI:15377"/>
        <dbReference type="ChEBI" id="CHEBI:29950"/>
        <dbReference type="ChEBI" id="CHEBI:50058"/>
        <dbReference type="ChEBI" id="CHEBI:57844"/>
        <dbReference type="ChEBI" id="CHEBI:58772"/>
        <dbReference type="EC" id="1.8.4.11"/>
    </reaction>
</comment>
<feature type="active site" evidence="5">
    <location>
        <position position="32"/>
    </location>
</feature>
<dbReference type="EMBL" id="AMQS01000005">
    <property type="protein sequence ID" value="EKF52039.1"/>
    <property type="molecule type" value="Genomic_DNA"/>
</dbReference>
<evidence type="ECO:0000256" key="4">
    <source>
        <dbReference type="ARBA" id="ARBA00048782"/>
    </source>
</evidence>
<evidence type="ECO:0000259" key="6">
    <source>
        <dbReference type="Pfam" id="PF01625"/>
    </source>
</evidence>